<evidence type="ECO:0000313" key="3">
    <source>
        <dbReference type="Proteomes" id="UP000624325"/>
    </source>
</evidence>
<feature type="transmembrane region" description="Helical" evidence="1">
    <location>
        <begin position="238"/>
        <end position="257"/>
    </location>
</feature>
<accession>A0ABQ4BX47</accession>
<dbReference type="Pfam" id="PF06182">
    <property type="entry name" value="ABC2_membrane_6"/>
    <property type="match status" value="1"/>
</dbReference>
<gene>
    <name evidence="2" type="ORF">Air01nite_11450</name>
</gene>
<reference evidence="2 3" key="1">
    <citation type="submission" date="2021-01" db="EMBL/GenBank/DDBJ databases">
        <title>Whole genome shotgun sequence of Asanoa iriomotensis NBRC 100142.</title>
        <authorList>
            <person name="Komaki H."/>
            <person name="Tamura T."/>
        </authorList>
    </citation>
    <scope>NUCLEOTIDE SEQUENCE [LARGE SCALE GENOMIC DNA]</scope>
    <source>
        <strain evidence="2 3">NBRC 100142</strain>
    </source>
</reference>
<keyword evidence="3" id="KW-1185">Reference proteome</keyword>
<dbReference type="InterPro" id="IPR010390">
    <property type="entry name" value="ABC-2_transporter-like"/>
</dbReference>
<feature type="transmembrane region" description="Helical" evidence="1">
    <location>
        <begin position="149"/>
        <end position="175"/>
    </location>
</feature>
<dbReference type="PANTHER" id="PTHR36833:SF1">
    <property type="entry name" value="INTEGRAL MEMBRANE TRANSPORT PROTEIN"/>
    <property type="match status" value="1"/>
</dbReference>
<organism evidence="2 3">
    <name type="scientific">Asanoa iriomotensis</name>
    <dbReference type="NCBI Taxonomy" id="234613"/>
    <lineage>
        <taxon>Bacteria</taxon>
        <taxon>Bacillati</taxon>
        <taxon>Actinomycetota</taxon>
        <taxon>Actinomycetes</taxon>
        <taxon>Micromonosporales</taxon>
        <taxon>Micromonosporaceae</taxon>
        <taxon>Asanoa</taxon>
    </lineage>
</organism>
<evidence type="ECO:0000256" key="1">
    <source>
        <dbReference type="SAM" id="Phobius"/>
    </source>
</evidence>
<proteinExistence type="predicted"/>
<evidence type="ECO:0000313" key="2">
    <source>
        <dbReference type="EMBL" id="GIF55050.1"/>
    </source>
</evidence>
<dbReference type="Proteomes" id="UP000624325">
    <property type="component" value="Unassembled WGS sequence"/>
</dbReference>
<dbReference type="PANTHER" id="PTHR36833">
    <property type="entry name" value="SLR0610 PROTEIN-RELATED"/>
    <property type="match status" value="1"/>
</dbReference>
<feature type="transmembrane region" description="Helical" evidence="1">
    <location>
        <begin position="32"/>
        <end position="52"/>
    </location>
</feature>
<protein>
    <submittedName>
        <fullName evidence="2">ABC transporter permease</fullName>
    </submittedName>
</protein>
<comment type="caution">
    <text evidence="2">The sequence shown here is derived from an EMBL/GenBank/DDBJ whole genome shotgun (WGS) entry which is preliminary data.</text>
</comment>
<name>A0ABQ4BX47_9ACTN</name>
<sequence>MAEPGALRAYWAMLRGQARSQTAYRLSFGIDLVSNVGATALDVFTVFVLFGVTRVLGGLDLREALVVTGLTACAFATADMLVGNIERISLYVRTGRFDAVLVRPLRALPQLVLLDLPLHKLSRAAFGTAVYAVALAAAGIAWTPGRALLAVVAPAAAVVFFGAVFVVTASVAFWWTESGEFGNAFTYGGRDFTSYPISVYSGWFRNAFAYALGFAFVSYYPALALLGKADPIGLPGWVGWLAPAVALPAAAVAALIWRQGLRHYTSTGS</sequence>
<keyword evidence="1" id="KW-1133">Transmembrane helix</keyword>
<keyword evidence="1" id="KW-0812">Transmembrane</keyword>
<feature type="transmembrane region" description="Helical" evidence="1">
    <location>
        <begin position="124"/>
        <end position="142"/>
    </location>
</feature>
<keyword evidence="1" id="KW-0472">Membrane</keyword>
<dbReference type="EMBL" id="BONC01000005">
    <property type="protein sequence ID" value="GIF55050.1"/>
    <property type="molecule type" value="Genomic_DNA"/>
</dbReference>
<feature type="transmembrane region" description="Helical" evidence="1">
    <location>
        <begin position="207"/>
        <end position="226"/>
    </location>
</feature>
<feature type="transmembrane region" description="Helical" evidence="1">
    <location>
        <begin position="64"/>
        <end position="85"/>
    </location>
</feature>